<dbReference type="SUPFAM" id="SSF51735">
    <property type="entry name" value="NAD(P)-binding Rossmann-fold domains"/>
    <property type="match status" value="1"/>
</dbReference>
<evidence type="ECO:0000256" key="3">
    <source>
        <dbReference type="ARBA" id="ARBA00043812"/>
    </source>
</evidence>
<dbReference type="InterPro" id="IPR036291">
    <property type="entry name" value="NAD(P)-bd_dom_sf"/>
</dbReference>
<comment type="caution">
    <text evidence="13">The sequence shown here is derived from an EMBL/GenBank/DDBJ whole genome shotgun (WGS) entry which is preliminary data.</text>
</comment>
<feature type="domain" description="Ketoreductase" evidence="12">
    <location>
        <begin position="9"/>
        <end position="192"/>
    </location>
</feature>
<dbReference type="Pfam" id="PF00106">
    <property type="entry name" value="adh_short"/>
    <property type="match status" value="1"/>
</dbReference>
<evidence type="ECO:0000259" key="12">
    <source>
        <dbReference type="SMART" id="SM00822"/>
    </source>
</evidence>
<evidence type="ECO:0000256" key="4">
    <source>
        <dbReference type="ARBA" id="ARBA00044050"/>
    </source>
</evidence>
<dbReference type="PRINTS" id="PR00081">
    <property type="entry name" value="GDHRDH"/>
</dbReference>
<dbReference type="EC" id="1.1.1.381" evidence="5"/>
<evidence type="ECO:0000256" key="6">
    <source>
        <dbReference type="ARBA" id="ARBA00044065"/>
    </source>
</evidence>
<evidence type="ECO:0000256" key="2">
    <source>
        <dbReference type="ARBA" id="ARBA00023002"/>
    </source>
</evidence>
<dbReference type="InterPro" id="IPR020904">
    <property type="entry name" value="Sc_DH/Rdtase_CS"/>
</dbReference>
<protein>
    <recommendedName>
        <fullName evidence="6">NADP-dependent 3-hydroxy acid dehydrogenase YdfG</fullName>
        <ecNumber evidence="4">1.1.1.298</ecNumber>
        <ecNumber evidence="5">1.1.1.381</ecNumber>
    </recommendedName>
    <alternativeName>
        <fullName evidence="8">L-allo-threonine dehydrogenase</fullName>
    </alternativeName>
    <alternativeName>
        <fullName evidence="7">Malonic semialdehyde reductase</fullName>
    </alternativeName>
</protein>
<dbReference type="GO" id="GO:0035527">
    <property type="term" value="F:3-hydroxypropionate dehydrogenase (NADP+) activity"/>
    <property type="evidence" value="ECO:0007669"/>
    <property type="project" value="UniProtKB-EC"/>
</dbReference>
<dbReference type="PRINTS" id="PR00080">
    <property type="entry name" value="SDRFAMILY"/>
</dbReference>
<dbReference type="EC" id="1.1.1.298" evidence="4"/>
<dbReference type="EMBL" id="JABFCS010000001">
    <property type="protein sequence ID" value="NNU42019.1"/>
    <property type="molecule type" value="Genomic_DNA"/>
</dbReference>
<evidence type="ECO:0000256" key="11">
    <source>
        <dbReference type="RuleBase" id="RU000363"/>
    </source>
</evidence>
<keyword evidence="14" id="KW-1185">Reference proteome</keyword>
<organism evidence="13 14">
    <name type="scientific">Ramlibacter montanisoli</name>
    <dbReference type="NCBI Taxonomy" id="2732512"/>
    <lineage>
        <taxon>Bacteria</taxon>
        <taxon>Pseudomonadati</taxon>
        <taxon>Pseudomonadota</taxon>
        <taxon>Betaproteobacteria</taxon>
        <taxon>Burkholderiales</taxon>
        <taxon>Comamonadaceae</taxon>
        <taxon>Ramlibacter</taxon>
    </lineage>
</organism>
<dbReference type="Proteomes" id="UP000552954">
    <property type="component" value="Unassembled WGS sequence"/>
</dbReference>
<dbReference type="PANTHER" id="PTHR43086">
    <property type="entry name" value="VERY-LONG-CHAIN 3-OXOOACYL-COA REDUCTASE"/>
    <property type="match status" value="1"/>
</dbReference>
<dbReference type="PANTHER" id="PTHR43086:SF3">
    <property type="entry name" value="NADP-DEPENDENT 3-HYDROXY ACID DEHYDROGENASE YDFG"/>
    <property type="match status" value="1"/>
</dbReference>
<comment type="function">
    <text evidence="9">NADP-dependent dehydrogenase with broad substrate specificity acting on 3-hydroxy acids. Catalyzes the NADP-dependent oxidation of L-allo-threonine to L-2-amino-3-keto-butyrate, which is spontaneously decarboxylated into aminoacetone. Also acts on D-threonine, L-serine, D-serine, D-3-hydroxyisobutyrate, L-3-hydroxyisobutyrate, D-glycerate and L-glycerate. Able to catalyze the reduction of the malonic semialdehyde to 3-hydroxypropionic acid. YdfG is apparently supplementing RutE, the presumed malonic semialdehyde reductase involved in pyrimidine degradation since both are able to detoxify malonic semialdehyde.</text>
</comment>
<accession>A0A849KJU0</accession>
<evidence type="ECO:0000313" key="13">
    <source>
        <dbReference type="EMBL" id="NNU42019.1"/>
    </source>
</evidence>
<dbReference type="InterPro" id="IPR057326">
    <property type="entry name" value="KR_dom"/>
</dbReference>
<evidence type="ECO:0000256" key="7">
    <source>
        <dbReference type="ARBA" id="ARBA00044271"/>
    </source>
</evidence>
<evidence type="ECO:0000313" key="14">
    <source>
        <dbReference type="Proteomes" id="UP000552954"/>
    </source>
</evidence>
<evidence type="ECO:0000256" key="10">
    <source>
        <dbReference type="ARBA" id="ARBA00047274"/>
    </source>
</evidence>
<dbReference type="RefSeq" id="WP_171556427.1">
    <property type="nucleotide sequence ID" value="NZ_JABFCS010000001.1"/>
</dbReference>
<sequence>MTSSPILPGTAMITGASGGIGAIYADRLARRGHDLVLVARSADRLRAVASRIARETGRKVEVLVADLTAKSELLETERRLAGDPAIRLLVNNAGFNIGTPFSESDPDRLEMMVQLNAVVLTRLSRIAAPAFVARGGGTLINIGSIVAVAPKILNGAYSASKAYVLNLSQALHHELGARGLRVQAVLPGATRTDFWDASGIPVDALPRELVMSADDLVDAALAGLDLGETVTIPSLPDAADWERFDGAREALAPHLSLSQPAERYRVVSKSA</sequence>
<gene>
    <name evidence="13" type="ORF">HK415_00860</name>
</gene>
<evidence type="ECO:0000256" key="5">
    <source>
        <dbReference type="ARBA" id="ARBA00044059"/>
    </source>
</evidence>
<dbReference type="InterPro" id="IPR002347">
    <property type="entry name" value="SDR_fam"/>
</dbReference>
<reference evidence="13 14" key="1">
    <citation type="submission" date="2020-05" db="EMBL/GenBank/DDBJ databases">
        <authorList>
            <person name="Khan S.A."/>
            <person name="Jeon C.O."/>
            <person name="Chun B.H."/>
        </authorList>
    </citation>
    <scope>NUCLEOTIDE SEQUENCE [LARGE SCALE GENOMIC DNA]</scope>
    <source>
        <strain evidence="13 14">B156</strain>
    </source>
</reference>
<evidence type="ECO:0000256" key="9">
    <source>
        <dbReference type="ARBA" id="ARBA00045650"/>
    </source>
</evidence>
<reference evidence="13 14" key="2">
    <citation type="submission" date="2020-06" db="EMBL/GenBank/DDBJ databases">
        <title>Ramlibacter rhizophilus sp. nov., isolated from rhizosphere soil of national flower Mugunghwa from South Korea.</title>
        <authorList>
            <person name="Zheng-Fei Y."/>
            <person name="Huan T."/>
        </authorList>
    </citation>
    <scope>NUCLEOTIDE SEQUENCE [LARGE SCALE GENOMIC DNA]</scope>
    <source>
        <strain evidence="13 14">B156</strain>
    </source>
</reference>
<dbReference type="PROSITE" id="PS00061">
    <property type="entry name" value="ADH_SHORT"/>
    <property type="match status" value="1"/>
</dbReference>
<dbReference type="PIRSF" id="PIRSF000126">
    <property type="entry name" value="11-beta-HSD1"/>
    <property type="match status" value="1"/>
</dbReference>
<evidence type="ECO:0000256" key="1">
    <source>
        <dbReference type="ARBA" id="ARBA00006484"/>
    </source>
</evidence>
<dbReference type="SMART" id="SM00822">
    <property type="entry name" value="PKS_KR"/>
    <property type="match status" value="1"/>
</dbReference>
<comment type="catalytic activity">
    <reaction evidence="10">
        <text>3-hydroxypropanoate + NADP(+) = 3-oxopropanoate + NADPH + H(+)</text>
        <dbReference type="Rhea" id="RHEA:26438"/>
        <dbReference type="ChEBI" id="CHEBI:15378"/>
        <dbReference type="ChEBI" id="CHEBI:16510"/>
        <dbReference type="ChEBI" id="CHEBI:33190"/>
        <dbReference type="ChEBI" id="CHEBI:57783"/>
        <dbReference type="ChEBI" id="CHEBI:58349"/>
        <dbReference type="EC" id="1.1.1.298"/>
    </reaction>
</comment>
<dbReference type="AlphaFoldDB" id="A0A849KJU0"/>
<keyword evidence="2" id="KW-0560">Oxidoreductase</keyword>
<name>A0A849KJU0_9BURK</name>
<dbReference type="Gene3D" id="3.40.50.720">
    <property type="entry name" value="NAD(P)-binding Rossmann-like Domain"/>
    <property type="match status" value="1"/>
</dbReference>
<proteinExistence type="inferred from homology"/>
<evidence type="ECO:0000256" key="8">
    <source>
        <dbReference type="ARBA" id="ARBA00044349"/>
    </source>
</evidence>
<comment type="catalytic activity">
    <reaction evidence="3">
        <text>L-allo-threonine + NADP(+) = aminoacetone + CO2 + NADPH</text>
        <dbReference type="Rhea" id="RHEA:43524"/>
        <dbReference type="ChEBI" id="CHEBI:16526"/>
        <dbReference type="ChEBI" id="CHEBI:57783"/>
        <dbReference type="ChEBI" id="CHEBI:58320"/>
        <dbReference type="ChEBI" id="CHEBI:58349"/>
        <dbReference type="ChEBI" id="CHEBI:58585"/>
        <dbReference type="EC" id="1.1.1.381"/>
    </reaction>
</comment>
<comment type="similarity">
    <text evidence="1 11">Belongs to the short-chain dehydrogenases/reductases (SDR) family.</text>
</comment>